<dbReference type="InterPro" id="IPR005762">
    <property type="entry name" value="MurD"/>
</dbReference>
<keyword evidence="6 9" id="KW-0547">Nucleotide-binding</keyword>
<dbReference type="HAMAP" id="MF_00639">
    <property type="entry name" value="MurD"/>
    <property type="match status" value="1"/>
</dbReference>
<name>A0A927JEM8_9ACTN</name>
<dbReference type="EC" id="6.3.2.9" evidence="9"/>
<comment type="pathway">
    <text evidence="2 9">Cell wall biogenesis; peptidoglycan biosynthesis.</text>
</comment>
<evidence type="ECO:0000256" key="4">
    <source>
        <dbReference type="ARBA" id="ARBA00022598"/>
    </source>
</evidence>
<comment type="similarity">
    <text evidence="9">Belongs to the MurCDEF family.</text>
</comment>
<dbReference type="Pfam" id="PF21799">
    <property type="entry name" value="MurD-like_N"/>
    <property type="match status" value="1"/>
</dbReference>
<dbReference type="SUPFAM" id="SSF53244">
    <property type="entry name" value="MurD-like peptide ligases, peptide-binding domain"/>
    <property type="match status" value="2"/>
</dbReference>
<dbReference type="GO" id="GO:0071555">
    <property type="term" value="P:cell wall organization"/>
    <property type="evidence" value="ECO:0007669"/>
    <property type="project" value="UniProtKB-KW"/>
</dbReference>
<evidence type="ECO:0000256" key="9">
    <source>
        <dbReference type="HAMAP-Rule" id="MF_00639"/>
    </source>
</evidence>
<dbReference type="GO" id="GO:0005737">
    <property type="term" value="C:cytoplasm"/>
    <property type="evidence" value="ECO:0007669"/>
    <property type="project" value="UniProtKB-SubCell"/>
</dbReference>
<keyword evidence="4 9" id="KW-0436">Ligase</keyword>
<organism evidence="11 12">
    <name type="scientific">Lolliginicoccus lacisalsi</name>
    <dbReference type="NCBI Taxonomy" id="2742202"/>
    <lineage>
        <taxon>Bacteria</taxon>
        <taxon>Bacillati</taxon>
        <taxon>Actinomycetota</taxon>
        <taxon>Actinomycetes</taxon>
        <taxon>Mycobacteriales</taxon>
        <taxon>Hoyosellaceae</taxon>
        <taxon>Lolliginicoccus</taxon>
    </lineage>
</organism>
<dbReference type="GO" id="GO:0008360">
    <property type="term" value="P:regulation of cell shape"/>
    <property type="evidence" value="ECO:0007669"/>
    <property type="project" value="UniProtKB-KW"/>
</dbReference>
<feature type="domain" description="Mur ligase central" evidence="10">
    <location>
        <begin position="125"/>
        <end position="246"/>
    </location>
</feature>
<dbReference type="InterPro" id="IPR018109">
    <property type="entry name" value="Folylpolyglutamate_synth_CS"/>
</dbReference>
<keyword evidence="12" id="KW-1185">Reference proteome</keyword>
<dbReference type="Pfam" id="PF08245">
    <property type="entry name" value="Mur_ligase_M"/>
    <property type="match status" value="1"/>
</dbReference>
<dbReference type="PROSITE" id="PS01011">
    <property type="entry name" value="FOLYLPOLYGLU_SYNT_1"/>
    <property type="match status" value="1"/>
</dbReference>
<proteinExistence type="inferred from homology"/>
<keyword evidence="5 9" id="KW-0132">Cell division</keyword>
<comment type="catalytic activity">
    <reaction evidence="9">
        <text>UDP-N-acetyl-alpha-D-muramoyl-L-alanine + D-glutamate + ATP = UDP-N-acetyl-alpha-D-muramoyl-L-alanyl-D-glutamate + ADP + phosphate + H(+)</text>
        <dbReference type="Rhea" id="RHEA:16429"/>
        <dbReference type="ChEBI" id="CHEBI:15378"/>
        <dbReference type="ChEBI" id="CHEBI:29986"/>
        <dbReference type="ChEBI" id="CHEBI:30616"/>
        <dbReference type="ChEBI" id="CHEBI:43474"/>
        <dbReference type="ChEBI" id="CHEBI:83898"/>
        <dbReference type="ChEBI" id="CHEBI:83900"/>
        <dbReference type="ChEBI" id="CHEBI:456216"/>
        <dbReference type="EC" id="6.3.2.9"/>
    </reaction>
</comment>
<dbReference type="InterPro" id="IPR036565">
    <property type="entry name" value="Mur-like_cat_sf"/>
</dbReference>
<feature type="binding site" evidence="9">
    <location>
        <begin position="127"/>
        <end position="133"/>
    </location>
    <ligand>
        <name>ATP</name>
        <dbReference type="ChEBI" id="CHEBI:30616"/>
    </ligand>
</feature>
<evidence type="ECO:0000313" key="12">
    <source>
        <dbReference type="Proteomes" id="UP000642993"/>
    </source>
</evidence>
<dbReference type="NCBIfam" id="TIGR01087">
    <property type="entry name" value="murD"/>
    <property type="match status" value="1"/>
</dbReference>
<keyword evidence="9" id="KW-0573">Peptidoglycan synthesis</keyword>
<dbReference type="Gene3D" id="3.90.190.20">
    <property type="entry name" value="Mur ligase, C-terminal domain"/>
    <property type="match status" value="1"/>
</dbReference>
<accession>A0A927JEM8</accession>
<dbReference type="SUPFAM" id="SSF51984">
    <property type="entry name" value="MurCD N-terminal domain"/>
    <property type="match status" value="1"/>
</dbReference>
<sequence>MSEPSINELGGVAVTVAGAGVSGLATVRALLRLGADVRIVDTRQAALDPAVALGATGILLAGPNDVPAAALDGTRLVVTSPGWRPDAPLLVSAAERGIPVWGDVELAWRLDQSGLLGPARTWLAITGTNGKTTTTTMVQSILRAAGLRSAACGNIGLPLLDALAAGTDDEPGERNDVLAIELSSFQLHWAPSVRPAAGVILNIAEDHLDWHGGMDSYTVAKLQAVTGDVGVLGLDDPVAGQLGDRATAGRVVGFRLGAPAAGELGIEDGYLVDRAFADDLVLLPAAEVRPGGRPGLLDGLAAAALARAIGIGASAIAEGLRSHETGPHRNAIIATVEGIRYVDDSKATNPHAAEASLTTYDRVVWIAGGLLKGASVEDLVPVVRERLAAAIVMGADRAAIIESIQRHAPEVPVVEVAAGDDGVVTATLINPGSTPVPALELPGREGGEAIADAVMHQAVAAARVFAQRGDAIVLAPAAASLDMFRDYGHRGRSFAEAVTAGTQS</sequence>
<dbReference type="Gene3D" id="3.40.1190.10">
    <property type="entry name" value="Mur-like, catalytic domain"/>
    <property type="match status" value="1"/>
</dbReference>
<dbReference type="PANTHER" id="PTHR43692">
    <property type="entry name" value="UDP-N-ACETYLMURAMOYLALANINE--D-GLUTAMATE LIGASE"/>
    <property type="match status" value="1"/>
</dbReference>
<keyword evidence="9" id="KW-0961">Cell wall biogenesis/degradation</keyword>
<dbReference type="InterPro" id="IPR013221">
    <property type="entry name" value="Mur_ligase_cen"/>
</dbReference>
<evidence type="ECO:0000256" key="8">
    <source>
        <dbReference type="ARBA" id="ARBA00023306"/>
    </source>
</evidence>
<comment type="subcellular location">
    <subcellularLocation>
        <location evidence="1 9">Cytoplasm</location>
    </subcellularLocation>
</comment>
<dbReference type="GO" id="GO:0051301">
    <property type="term" value="P:cell division"/>
    <property type="evidence" value="ECO:0007669"/>
    <property type="project" value="UniProtKB-KW"/>
</dbReference>
<dbReference type="EMBL" id="JACYWE010000010">
    <property type="protein sequence ID" value="MBD8507760.1"/>
    <property type="molecule type" value="Genomic_DNA"/>
</dbReference>
<keyword evidence="9" id="KW-0133">Cell shape</keyword>
<evidence type="ECO:0000256" key="6">
    <source>
        <dbReference type="ARBA" id="ARBA00022741"/>
    </source>
</evidence>
<protein>
    <recommendedName>
        <fullName evidence="9">UDP-N-acetylmuramoylalanine--D-glutamate ligase</fullName>
        <ecNumber evidence="9">6.3.2.9</ecNumber>
    </recommendedName>
    <alternativeName>
        <fullName evidence="9">D-glutamic acid-adding enzyme</fullName>
    </alternativeName>
    <alternativeName>
        <fullName evidence="9">UDP-N-acetylmuramoyl-L-alanyl-D-glutamate synthetase</fullName>
    </alternativeName>
</protein>
<reference evidence="11" key="1">
    <citation type="submission" date="2020-09" db="EMBL/GenBank/DDBJ databases">
        <title>Hoyosella lacisalsi sp. nov., a halotolerant actinobacterium isolated from soil of Lake Gudzhirganskoe.</title>
        <authorList>
            <person name="Yang Q."/>
            <person name="Guo P.Y."/>
            <person name="Liu S.W."/>
            <person name="Li F.N."/>
            <person name="Sun C.H."/>
        </authorList>
    </citation>
    <scope>NUCLEOTIDE SEQUENCE</scope>
    <source>
        <strain evidence="11">G463</strain>
    </source>
</reference>
<keyword evidence="3 9" id="KW-0963">Cytoplasm</keyword>
<comment type="caution">
    <text evidence="11">The sequence shown here is derived from an EMBL/GenBank/DDBJ whole genome shotgun (WGS) entry which is preliminary data.</text>
</comment>
<dbReference type="InterPro" id="IPR036615">
    <property type="entry name" value="Mur_ligase_C_dom_sf"/>
</dbReference>
<keyword evidence="7 9" id="KW-0067">ATP-binding</keyword>
<comment type="function">
    <text evidence="9">Cell wall formation. Catalyzes the addition of glutamate to the nucleotide precursor UDP-N-acetylmuramoyl-L-alanine (UMA).</text>
</comment>
<dbReference type="Proteomes" id="UP000642993">
    <property type="component" value="Unassembled WGS sequence"/>
</dbReference>
<dbReference type="GO" id="GO:0009252">
    <property type="term" value="P:peptidoglycan biosynthetic process"/>
    <property type="evidence" value="ECO:0007669"/>
    <property type="project" value="UniProtKB-UniRule"/>
</dbReference>
<gene>
    <name evidence="9" type="primary">murD</name>
    <name evidence="11" type="ORF">HT102_14825</name>
</gene>
<dbReference type="RefSeq" id="WP_192040217.1">
    <property type="nucleotide sequence ID" value="NZ_JACYWE010000010.1"/>
</dbReference>
<evidence type="ECO:0000313" key="11">
    <source>
        <dbReference type="EMBL" id="MBD8507760.1"/>
    </source>
</evidence>
<evidence type="ECO:0000256" key="2">
    <source>
        <dbReference type="ARBA" id="ARBA00004752"/>
    </source>
</evidence>
<dbReference type="GO" id="GO:0005524">
    <property type="term" value="F:ATP binding"/>
    <property type="evidence" value="ECO:0007669"/>
    <property type="project" value="UniProtKB-UniRule"/>
</dbReference>
<dbReference type="SUPFAM" id="SSF53623">
    <property type="entry name" value="MurD-like peptide ligases, catalytic domain"/>
    <property type="match status" value="1"/>
</dbReference>
<keyword evidence="8 9" id="KW-0131">Cell cycle</keyword>
<dbReference type="PANTHER" id="PTHR43692:SF1">
    <property type="entry name" value="UDP-N-ACETYLMURAMOYLALANINE--D-GLUTAMATE LIGASE"/>
    <property type="match status" value="1"/>
</dbReference>
<dbReference type="GO" id="GO:0008764">
    <property type="term" value="F:UDP-N-acetylmuramoylalanine-D-glutamate ligase activity"/>
    <property type="evidence" value="ECO:0007669"/>
    <property type="project" value="UniProtKB-UniRule"/>
</dbReference>
<evidence type="ECO:0000256" key="3">
    <source>
        <dbReference type="ARBA" id="ARBA00022490"/>
    </source>
</evidence>
<dbReference type="AlphaFoldDB" id="A0A927JEM8"/>
<evidence type="ECO:0000259" key="10">
    <source>
        <dbReference type="Pfam" id="PF08245"/>
    </source>
</evidence>
<evidence type="ECO:0000256" key="7">
    <source>
        <dbReference type="ARBA" id="ARBA00022840"/>
    </source>
</evidence>
<evidence type="ECO:0000256" key="5">
    <source>
        <dbReference type="ARBA" id="ARBA00022618"/>
    </source>
</evidence>
<dbReference type="Gene3D" id="3.40.50.720">
    <property type="entry name" value="NAD(P)-binding Rossmann-like Domain"/>
    <property type="match status" value="1"/>
</dbReference>
<evidence type="ECO:0000256" key="1">
    <source>
        <dbReference type="ARBA" id="ARBA00004496"/>
    </source>
</evidence>
<dbReference type="GO" id="GO:0004326">
    <property type="term" value="F:tetrahydrofolylpolyglutamate synthase activity"/>
    <property type="evidence" value="ECO:0007669"/>
    <property type="project" value="InterPro"/>
</dbReference>